<dbReference type="GO" id="GO:0032454">
    <property type="term" value="F:histone H3K9 demethylase activity"/>
    <property type="evidence" value="ECO:0007669"/>
    <property type="project" value="InterPro"/>
</dbReference>
<dbReference type="Pfam" id="PF02373">
    <property type="entry name" value="JmjC"/>
    <property type="match status" value="1"/>
</dbReference>
<dbReference type="GO" id="GO:0000118">
    <property type="term" value="C:histone deacetylase complex"/>
    <property type="evidence" value="ECO:0007669"/>
    <property type="project" value="TreeGrafter"/>
</dbReference>
<organism evidence="5 6">
    <name type="scientific">Fistulina hepatica ATCC 64428</name>
    <dbReference type="NCBI Taxonomy" id="1128425"/>
    <lineage>
        <taxon>Eukaryota</taxon>
        <taxon>Fungi</taxon>
        <taxon>Dikarya</taxon>
        <taxon>Basidiomycota</taxon>
        <taxon>Agaricomycotina</taxon>
        <taxon>Agaricomycetes</taxon>
        <taxon>Agaricomycetidae</taxon>
        <taxon>Agaricales</taxon>
        <taxon>Fistulinaceae</taxon>
        <taxon>Fistulina</taxon>
    </lineage>
</organism>
<dbReference type="EMBL" id="KN882061">
    <property type="protein sequence ID" value="KIY45127.1"/>
    <property type="molecule type" value="Genomic_DNA"/>
</dbReference>
<evidence type="ECO:0000313" key="6">
    <source>
        <dbReference type="Proteomes" id="UP000054144"/>
    </source>
</evidence>
<name>A0A0D7A260_9AGAR</name>
<protein>
    <recommendedName>
        <fullName evidence="4">JmjC domain-containing protein</fullName>
    </recommendedName>
</protein>
<evidence type="ECO:0000256" key="1">
    <source>
        <dbReference type="ARBA" id="ARBA00004123"/>
    </source>
</evidence>
<keyword evidence="2" id="KW-0479">Metal-binding</keyword>
<reference evidence="5 6" key="1">
    <citation type="journal article" date="2015" name="Fungal Genet. Biol.">
        <title>Evolution of novel wood decay mechanisms in Agaricales revealed by the genome sequences of Fistulina hepatica and Cylindrobasidium torrendii.</title>
        <authorList>
            <person name="Floudas D."/>
            <person name="Held B.W."/>
            <person name="Riley R."/>
            <person name="Nagy L.G."/>
            <person name="Koehler G."/>
            <person name="Ransdell A.S."/>
            <person name="Younus H."/>
            <person name="Chow J."/>
            <person name="Chiniquy J."/>
            <person name="Lipzen A."/>
            <person name="Tritt A."/>
            <person name="Sun H."/>
            <person name="Haridas S."/>
            <person name="LaButti K."/>
            <person name="Ohm R.A."/>
            <person name="Kues U."/>
            <person name="Blanchette R.A."/>
            <person name="Grigoriev I.V."/>
            <person name="Minto R.E."/>
            <person name="Hibbett D.S."/>
        </authorList>
    </citation>
    <scope>NUCLEOTIDE SEQUENCE [LARGE SCALE GENOMIC DNA]</scope>
    <source>
        <strain evidence="5 6">ATCC 64428</strain>
    </source>
</reference>
<dbReference type="PANTHER" id="PTHR12549">
    <property type="entry name" value="JMJC DOMAIN-CONTAINING HISTONE DEMETHYLATION PROTEIN"/>
    <property type="match status" value="1"/>
</dbReference>
<dbReference type="PANTHER" id="PTHR12549:SF38">
    <property type="entry name" value="JMJC DOMAIN-CONTAINING HISTONE DEMETHYLASE 2, ISOFORM A"/>
    <property type="match status" value="1"/>
</dbReference>
<dbReference type="SMART" id="SM00558">
    <property type="entry name" value="JmjC"/>
    <property type="match status" value="1"/>
</dbReference>
<evidence type="ECO:0000313" key="5">
    <source>
        <dbReference type="EMBL" id="KIY45127.1"/>
    </source>
</evidence>
<dbReference type="OrthoDB" id="1667110at2759"/>
<evidence type="ECO:0000259" key="4">
    <source>
        <dbReference type="PROSITE" id="PS51184"/>
    </source>
</evidence>
<keyword evidence="3" id="KW-0539">Nucleus</keyword>
<feature type="domain" description="JmjC" evidence="4">
    <location>
        <begin position="393"/>
        <end position="565"/>
    </location>
</feature>
<gene>
    <name evidence="5" type="ORF">FISHEDRAFT_49906</name>
</gene>
<keyword evidence="6" id="KW-1185">Reference proteome</keyword>
<dbReference type="GO" id="GO:0006357">
    <property type="term" value="P:regulation of transcription by RNA polymerase II"/>
    <property type="evidence" value="ECO:0007669"/>
    <property type="project" value="TreeGrafter"/>
</dbReference>
<accession>A0A0D7A260</accession>
<dbReference type="SUPFAM" id="SSF51197">
    <property type="entry name" value="Clavaminate synthase-like"/>
    <property type="match status" value="1"/>
</dbReference>
<dbReference type="GO" id="GO:0000785">
    <property type="term" value="C:chromatin"/>
    <property type="evidence" value="ECO:0007669"/>
    <property type="project" value="TreeGrafter"/>
</dbReference>
<comment type="subcellular location">
    <subcellularLocation>
        <location evidence="1">Nucleus</location>
    </subcellularLocation>
</comment>
<dbReference type="InterPro" id="IPR045109">
    <property type="entry name" value="LSDs-like"/>
</dbReference>
<dbReference type="GO" id="GO:0046872">
    <property type="term" value="F:metal ion binding"/>
    <property type="evidence" value="ECO:0007669"/>
    <property type="project" value="UniProtKB-KW"/>
</dbReference>
<dbReference type="Gene3D" id="2.60.120.650">
    <property type="entry name" value="Cupin"/>
    <property type="match status" value="1"/>
</dbReference>
<sequence>MLTNQDGTATVETELQEARCMSNKYKQDEIPRCVSCTRRYQGDTCRFLGVRYFFKSASGKFSGMGFRSTPVTPLNVRFPQRWNVPLTTAHIHVTQKAIAESLLSTLRDEKTHLQHHDIIYRAREQECRATCDNCMTSIFSGSWMCRVCGREACGDCFQQIMRLSFEQPDIALLGKEKARHVLYNPTFLSCSKRHDHYATSFSPVTRFHSQELETAIAEMELEIAITEIEASVEETSGGSDSNSAPWFESKLVLPRDAQFPLPPEGTRLPTSAVPSYVVPRVAMSELDEETFASLWKSGLPLLVEDVKLQLEWTPNFFLREYGDQTCLIGDCQVDVMRRSTVGEFFSKFGEYASRPSDMCWRLKDWPVSEDFEKVYPRLFQDFSESSPAPTYIRRDGALNIASHFPLGALGPDLGPKMYNAFASHTGKGSMGSTRLHMDIADAMNIMTYAAPTPDGAPGSAAWDIFRADDSPVIRDYLKEKFGPQAGATDPIHGQQYYLDEEMRDELFKKYNVVSYRFYQRPGEAVFIPAGCAHQVCNLADCMKVAIDFVSPEHVGRCQKLTQEFREQNYRRLWKEDVLQVKNMLWYAWQSCSRQLKERLPANSI</sequence>
<dbReference type="PROSITE" id="PS51184">
    <property type="entry name" value="JMJC"/>
    <property type="match status" value="1"/>
</dbReference>
<evidence type="ECO:0000256" key="2">
    <source>
        <dbReference type="ARBA" id="ARBA00022723"/>
    </source>
</evidence>
<dbReference type="GO" id="GO:0031490">
    <property type="term" value="F:chromatin DNA binding"/>
    <property type="evidence" value="ECO:0007669"/>
    <property type="project" value="TreeGrafter"/>
</dbReference>
<dbReference type="AlphaFoldDB" id="A0A0D7A260"/>
<evidence type="ECO:0000256" key="3">
    <source>
        <dbReference type="ARBA" id="ARBA00023242"/>
    </source>
</evidence>
<proteinExistence type="predicted"/>
<dbReference type="Proteomes" id="UP000054144">
    <property type="component" value="Unassembled WGS sequence"/>
</dbReference>
<dbReference type="GO" id="GO:0003712">
    <property type="term" value="F:transcription coregulator activity"/>
    <property type="evidence" value="ECO:0007669"/>
    <property type="project" value="TreeGrafter"/>
</dbReference>
<dbReference type="InterPro" id="IPR003347">
    <property type="entry name" value="JmjC_dom"/>
</dbReference>